<organism evidence="5 6">
    <name type="scientific">Candidatus Protochlamydia amoebophila</name>
    <dbReference type="NCBI Taxonomy" id="362787"/>
    <lineage>
        <taxon>Bacteria</taxon>
        <taxon>Pseudomonadati</taxon>
        <taxon>Chlamydiota</taxon>
        <taxon>Chlamydiia</taxon>
        <taxon>Parachlamydiales</taxon>
        <taxon>Parachlamydiaceae</taxon>
        <taxon>Candidatus Protochlamydia</taxon>
    </lineage>
</organism>
<comment type="cofactor">
    <cofactor evidence="1">
        <name>Mg(2+)</name>
        <dbReference type="ChEBI" id="CHEBI:18420"/>
    </cofactor>
</comment>
<dbReference type="Pfam" id="PF00293">
    <property type="entry name" value="NUDIX"/>
    <property type="match status" value="1"/>
</dbReference>
<evidence type="ECO:0000313" key="6">
    <source>
        <dbReference type="Proteomes" id="UP000031465"/>
    </source>
</evidence>
<dbReference type="PROSITE" id="PS00893">
    <property type="entry name" value="NUDIX_BOX"/>
    <property type="match status" value="1"/>
</dbReference>
<dbReference type="InterPro" id="IPR020084">
    <property type="entry name" value="NUDIX_hydrolase_CS"/>
</dbReference>
<proteinExistence type="inferred from homology"/>
<dbReference type="InterPro" id="IPR020476">
    <property type="entry name" value="Nudix_hydrolase"/>
</dbReference>
<evidence type="ECO:0000256" key="2">
    <source>
        <dbReference type="ARBA" id="ARBA00022801"/>
    </source>
</evidence>
<name>A0A0C1JPR6_9BACT</name>
<reference evidence="5 6" key="1">
    <citation type="journal article" date="2014" name="Mol. Biol. Evol.">
        <title>Massive expansion of Ubiquitination-related gene families within the Chlamydiae.</title>
        <authorList>
            <person name="Domman D."/>
            <person name="Collingro A."/>
            <person name="Lagkouvardos I."/>
            <person name="Gehre L."/>
            <person name="Weinmaier T."/>
            <person name="Rattei T."/>
            <person name="Subtil A."/>
            <person name="Horn M."/>
        </authorList>
    </citation>
    <scope>NUCLEOTIDE SEQUENCE [LARGE SCALE GENOMIC DNA]</scope>
    <source>
        <strain evidence="5 6">EI2</strain>
    </source>
</reference>
<dbReference type="SUPFAM" id="SSF55811">
    <property type="entry name" value="Nudix"/>
    <property type="match status" value="1"/>
</dbReference>
<evidence type="ECO:0000256" key="3">
    <source>
        <dbReference type="RuleBase" id="RU003476"/>
    </source>
</evidence>
<dbReference type="GO" id="GO:0016787">
    <property type="term" value="F:hydrolase activity"/>
    <property type="evidence" value="ECO:0007669"/>
    <property type="project" value="UniProtKB-KW"/>
</dbReference>
<dbReference type="Proteomes" id="UP000031465">
    <property type="component" value="Unassembled WGS sequence"/>
</dbReference>
<comment type="similarity">
    <text evidence="3">Belongs to the Nudix hydrolase family.</text>
</comment>
<dbReference type="AlphaFoldDB" id="A0A0C1JPR6"/>
<dbReference type="Gene3D" id="3.90.79.10">
    <property type="entry name" value="Nucleoside Triphosphate Pyrophosphohydrolase"/>
    <property type="match status" value="1"/>
</dbReference>
<dbReference type="PROSITE" id="PS51462">
    <property type="entry name" value="NUDIX"/>
    <property type="match status" value="1"/>
</dbReference>
<dbReference type="PANTHER" id="PTHR43046:SF14">
    <property type="entry name" value="MUTT_NUDIX FAMILY PROTEIN"/>
    <property type="match status" value="1"/>
</dbReference>
<dbReference type="PRINTS" id="PR00502">
    <property type="entry name" value="NUDIXFAMILY"/>
</dbReference>
<dbReference type="EMBL" id="JSAN01000053">
    <property type="protein sequence ID" value="KIC72516.1"/>
    <property type="molecule type" value="Genomic_DNA"/>
</dbReference>
<gene>
    <name evidence="5" type="ORF">DB44_CG00050</name>
</gene>
<dbReference type="PANTHER" id="PTHR43046">
    <property type="entry name" value="GDP-MANNOSE MANNOSYL HYDROLASE"/>
    <property type="match status" value="1"/>
</dbReference>
<evidence type="ECO:0000259" key="4">
    <source>
        <dbReference type="PROSITE" id="PS51462"/>
    </source>
</evidence>
<evidence type="ECO:0000313" key="5">
    <source>
        <dbReference type="EMBL" id="KIC72516.1"/>
    </source>
</evidence>
<keyword evidence="2 3" id="KW-0378">Hydrolase</keyword>
<sequence>MHFLFTYNKCMPMLPAAIGIVLDQTEKKILLVKRKDVPVWVLPGGGIEIGEKPFDAVLREIWEETNLKVKVMRQVAEYTPINRLATLTFVFICKLREGTPQLSNETSDIAFFSIDALPSSLFNPHRDWINEGLKTKSLVKKPLTQITYWATFKYFFQHPLFLLKYAWTRWVKNRHERN</sequence>
<evidence type="ECO:0000256" key="1">
    <source>
        <dbReference type="ARBA" id="ARBA00001946"/>
    </source>
</evidence>
<dbReference type="InterPro" id="IPR000086">
    <property type="entry name" value="NUDIX_hydrolase_dom"/>
</dbReference>
<accession>A0A0C1JPR6</accession>
<protein>
    <recommendedName>
        <fullName evidence="4">Nudix hydrolase domain-containing protein</fullName>
    </recommendedName>
</protein>
<dbReference type="PATRIC" id="fig|362787.3.peg.806"/>
<dbReference type="InterPro" id="IPR015797">
    <property type="entry name" value="NUDIX_hydrolase-like_dom_sf"/>
</dbReference>
<feature type="domain" description="Nudix hydrolase" evidence="4">
    <location>
        <begin position="13"/>
        <end position="135"/>
    </location>
</feature>
<comment type="caution">
    <text evidence="5">The sequence shown here is derived from an EMBL/GenBank/DDBJ whole genome shotgun (WGS) entry which is preliminary data.</text>
</comment>